<name>A0A1M6PI16_9FIRM</name>
<dbReference type="Gene3D" id="3.40.50.300">
    <property type="entry name" value="P-loop containing nucleotide triphosphate hydrolases"/>
    <property type="match status" value="1"/>
</dbReference>
<reference evidence="1 2" key="1">
    <citation type="submission" date="2016-11" db="EMBL/GenBank/DDBJ databases">
        <authorList>
            <person name="Jaros S."/>
            <person name="Januszkiewicz K."/>
            <person name="Wedrychowicz H."/>
        </authorList>
    </citation>
    <scope>NUCLEOTIDE SEQUENCE [LARGE SCALE GENOMIC DNA]</scope>
    <source>
        <strain evidence="1 2">DSM 15480</strain>
    </source>
</reference>
<dbReference type="InterPro" id="IPR027417">
    <property type="entry name" value="P-loop_NTPase"/>
</dbReference>
<dbReference type="OrthoDB" id="9775135at2"/>
<keyword evidence="2" id="KW-1185">Reference proteome</keyword>
<evidence type="ECO:0008006" key="3">
    <source>
        <dbReference type="Google" id="ProtNLM"/>
    </source>
</evidence>
<gene>
    <name evidence="1" type="ORF">SAMN02745243_02135</name>
</gene>
<accession>A0A1M6PI16</accession>
<dbReference type="SUPFAM" id="SSF52540">
    <property type="entry name" value="P-loop containing nucleoside triphosphate hydrolases"/>
    <property type="match status" value="1"/>
</dbReference>
<dbReference type="AlphaFoldDB" id="A0A1M6PI16"/>
<sequence length="103" mass="11941">MNVLEIYNLKKVYGNDKNTSYALNDITFSMEGGVFGLLGHNGAGKITLVKGVREFDGQNNTDCGHFRMTLFFGVRYSRINITNTHKFEWRFYLLCVIFIFVWL</sequence>
<dbReference type="RefSeq" id="WP_073109840.1">
    <property type="nucleotide sequence ID" value="NZ_FQZY01000028.1"/>
</dbReference>
<evidence type="ECO:0000313" key="2">
    <source>
        <dbReference type="Proteomes" id="UP000184301"/>
    </source>
</evidence>
<dbReference type="EMBL" id="FQZY01000028">
    <property type="protein sequence ID" value="SHK07598.1"/>
    <property type="molecule type" value="Genomic_DNA"/>
</dbReference>
<proteinExistence type="predicted"/>
<evidence type="ECO:0000313" key="1">
    <source>
        <dbReference type="EMBL" id="SHK07598.1"/>
    </source>
</evidence>
<dbReference type="Proteomes" id="UP000184301">
    <property type="component" value="Unassembled WGS sequence"/>
</dbReference>
<organism evidence="1 2">
    <name type="scientific">Hespellia stercorisuis DSM 15480</name>
    <dbReference type="NCBI Taxonomy" id="1121950"/>
    <lineage>
        <taxon>Bacteria</taxon>
        <taxon>Bacillati</taxon>
        <taxon>Bacillota</taxon>
        <taxon>Clostridia</taxon>
        <taxon>Lachnospirales</taxon>
        <taxon>Lachnospiraceae</taxon>
        <taxon>Hespellia</taxon>
    </lineage>
</organism>
<dbReference type="STRING" id="1121950.SAMN02745243_02135"/>
<protein>
    <recommendedName>
        <fullName evidence="3">ABC transporter</fullName>
    </recommendedName>
</protein>